<dbReference type="GO" id="GO:0008967">
    <property type="term" value="F:phosphoglycolate phosphatase activity"/>
    <property type="evidence" value="ECO:0007669"/>
    <property type="project" value="TreeGrafter"/>
</dbReference>
<dbReference type="Gene3D" id="3.40.50.1000">
    <property type="entry name" value="HAD superfamily/HAD-like"/>
    <property type="match status" value="1"/>
</dbReference>
<dbReference type="Proteomes" id="UP000294480">
    <property type="component" value="Unassembled WGS sequence"/>
</dbReference>
<dbReference type="Gene3D" id="1.10.150.240">
    <property type="entry name" value="Putative phosphatase, domain 2"/>
    <property type="match status" value="1"/>
</dbReference>
<name>A0A4V6PY45_9BURK</name>
<organism evidence="1 2">
    <name type="scientific">Hydromonas duriensis</name>
    <dbReference type="NCBI Taxonomy" id="1527608"/>
    <lineage>
        <taxon>Bacteria</taxon>
        <taxon>Pseudomonadati</taxon>
        <taxon>Pseudomonadota</taxon>
        <taxon>Betaproteobacteria</taxon>
        <taxon>Burkholderiales</taxon>
        <taxon>Burkholderiaceae</taxon>
        <taxon>Hydromonas</taxon>
    </lineage>
</organism>
<comment type="caution">
    <text evidence="1">The sequence shown here is derived from an EMBL/GenBank/DDBJ whole genome shotgun (WGS) entry which is preliminary data.</text>
</comment>
<dbReference type="AlphaFoldDB" id="A0A4V6PY45"/>
<dbReference type="PANTHER" id="PTHR43434">
    <property type="entry name" value="PHOSPHOGLYCOLATE PHOSPHATASE"/>
    <property type="match status" value="1"/>
</dbReference>
<gene>
    <name evidence="1" type="ORF">DFR44_10451</name>
</gene>
<protein>
    <submittedName>
        <fullName evidence="1">Phosphoglycolate phosphatase</fullName>
    </submittedName>
</protein>
<dbReference type="Pfam" id="PF13419">
    <property type="entry name" value="HAD_2"/>
    <property type="match status" value="1"/>
</dbReference>
<evidence type="ECO:0000313" key="1">
    <source>
        <dbReference type="EMBL" id="TDR32336.1"/>
    </source>
</evidence>
<dbReference type="InterPro" id="IPR036412">
    <property type="entry name" value="HAD-like_sf"/>
</dbReference>
<dbReference type="InterPro" id="IPR006439">
    <property type="entry name" value="HAD-SF_hydro_IA"/>
</dbReference>
<dbReference type="RefSeq" id="WP_133619203.1">
    <property type="nucleotide sequence ID" value="NZ_SNZE01000004.1"/>
</dbReference>
<dbReference type="GO" id="GO:0006281">
    <property type="term" value="P:DNA repair"/>
    <property type="evidence" value="ECO:0007669"/>
    <property type="project" value="TreeGrafter"/>
</dbReference>
<dbReference type="EMBL" id="SNZE01000004">
    <property type="protein sequence ID" value="TDR32336.1"/>
    <property type="molecule type" value="Genomic_DNA"/>
</dbReference>
<reference evidence="1 2" key="1">
    <citation type="submission" date="2019-03" db="EMBL/GenBank/DDBJ databases">
        <title>Genomic Encyclopedia of Type Strains, Phase IV (KMG-IV): sequencing the most valuable type-strain genomes for metagenomic binning, comparative biology and taxonomic classification.</title>
        <authorList>
            <person name="Goeker M."/>
        </authorList>
    </citation>
    <scope>NUCLEOTIDE SEQUENCE [LARGE SCALE GENOMIC DNA]</scope>
    <source>
        <strain evidence="1 2">DSM 102852</strain>
    </source>
</reference>
<dbReference type="NCBIfam" id="TIGR01509">
    <property type="entry name" value="HAD-SF-IA-v3"/>
    <property type="match status" value="1"/>
</dbReference>
<dbReference type="SFLD" id="SFLDS00003">
    <property type="entry name" value="Haloacid_Dehalogenase"/>
    <property type="match status" value="1"/>
</dbReference>
<keyword evidence="2" id="KW-1185">Reference proteome</keyword>
<dbReference type="InterPro" id="IPR023198">
    <property type="entry name" value="PGP-like_dom2"/>
</dbReference>
<dbReference type="OrthoDB" id="9782449at2"/>
<dbReference type="InterPro" id="IPR041492">
    <property type="entry name" value="HAD_2"/>
</dbReference>
<dbReference type="NCBIfam" id="TIGR01549">
    <property type="entry name" value="HAD-SF-IA-v1"/>
    <property type="match status" value="1"/>
</dbReference>
<dbReference type="InterPro" id="IPR050155">
    <property type="entry name" value="HAD-like_hydrolase_sf"/>
</dbReference>
<evidence type="ECO:0000313" key="2">
    <source>
        <dbReference type="Proteomes" id="UP000294480"/>
    </source>
</evidence>
<sequence length="224" mass="24621">MTLEKLSQARLVIFDWDGTLFDSTGVIAYSLQRSCEALGFATPTLKQAKHVIGLDFKEVIAYLVGDLDAQQTAEFMRVYRSHYLTSESIVTLYDGVIEVLKDLRGHNRLAAIATGKSRVGLDRVLEQGHLRTYFQATRTADQTSPKPHPLMLQELLDELDIHPHEAVMVGDTTYDVEMAHAAGVSSIAVCYGAHDERQLQAAQPSAIAHSVSDLAVLLGVMIKA</sequence>
<dbReference type="SFLD" id="SFLDG01129">
    <property type="entry name" value="C1.5:_HAD__Beta-PGM__Phosphata"/>
    <property type="match status" value="1"/>
</dbReference>
<accession>A0A4V6PY45</accession>
<dbReference type="InterPro" id="IPR023214">
    <property type="entry name" value="HAD_sf"/>
</dbReference>
<dbReference type="GO" id="GO:0005829">
    <property type="term" value="C:cytosol"/>
    <property type="evidence" value="ECO:0007669"/>
    <property type="project" value="TreeGrafter"/>
</dbReference>
<dbReference type="SFLD" id="SFLDG01135">
    <property type="entry name" value="C1.5.6:_HAD__Beta-PGM__Phospha"/>
    <property type="match status" value="1"/>
</dbReference>
<dbReference type="SUPFAM" id="SSF56784">
    <property type="entry name" value="HAD-like"/>
    <property type="match status" value="1"/>
</dbReference>
<dbReference type="PANTHER" id="PTHR43434:SF24">
    <property type="entry name" value="HYDROLASE-RELATED"/>
    <property type="match status" value="1"/>
</dbReference>
<proteinExistence type="predicted"/>